<evidence type="ECO:0000256" key="1">
    <source>
        <dbReference type="ARBA" id="ARBA00023125"/>
    </source>
</evidence>
<reference evidence="5 6" key="1">
    <citation type="submission" date="2014-12" db="EMBL/GenBank/DDBJ databases">
        <title>Draft genome sequences of 29 type strains of Enterococci.</title>
        <authorList>
            <person name="Zhong Z."/>
            <person name="Sun Z."/>
            <person name="Liu W."/>
            <person name="Zhang W."/>
            <person name="Zhang H."/>
        </authorList>
    </citation>
    <scope>NUCLEOTIDE SEQUENCE [LARGE SCALE GENOMIC DNA]</scope>
    <source>
        <strain evidence="5 6">DSM 22802</strain>
    </source>
</reference>
<evidence type="ECO:0000313" key="6">
    <source>
        <dbReference type="Proteomes" id="UP000183700"/>
    </source>
</evidence>
<dbReference type="EMBL" id="JXKM01000009">
    <property type="protein sequence ID" value="OJG35051.1"/>
    <property type="molecule type" value="Genomic_DNA"/>
</dbReference>
<evidence type="ECO:0000256" key="2">
    <source>
        <dbReference type="PROSITE-ProRule" id="PRU00335"/>
    </source>
</evidence>
<dbReference type="Gene3D" id="1.10.357.10">
    <property type="entry name" value="Tetracycline Repressor, domain 2"/>
    <property type="match status" value="1"/>
</dbReference>
<keyword evidence="3" id="KW-0812">Transmembrane</keyword>
<evidence type="ECO:0000256" key="3">
    <source>
        <dbReference type="SAM" id="Phobius"/>
    </source>
</evidence>
<dbReference type="STRING" id="319970.RV00_GL003070"/>
<dbReference type="GO" id="GO:0003677">
    <property type="term" value="F:DNA binding"/>
    <property type="evidence" value="ECO:0007669"/>
    <property type="project" value="UniProtKB-UniRule"/>
</dbReference>
<keyword evidence="3" id="KW-0472">Membrane</keyword>
<sequence>MRRKVYTKDQILKAAYEVVENEGFSGFTARNIAKKMGISTQPIYLEFKNMSDLKNTLLDEICNHLYYDIFPEVRTGDSIIDLGLSYVYFAKEQSNLYNALYVQEYGGGKKMHDFSYNYFHQLIMEHPKYSKLSEKKINALHVGTWIAVTGIATLMSSGIISPSQDEIVHLINRTINNILQEEDTSVLDAL</sequence>
<dbReference type="SUPFAM" id="SSF46689">
    <property type="entry name" value="Homeodomain-like"/>
    <property type="match status" value="1"/>
</dbReference>
<gene>
    <name evidence="5" type="ORF">RV00_GL003070</name>
</gene>
<feature type="transmembrane region" description="Helical" evidence="3">
    <location>
        <begin position="137"/>
        <end position="160"/>
    </location>
</feature>
<accession>A0A1L8SSP2</accession>
<protein>
    <submittedName>
        <fullName evidence="5">TetR family transcriptional regulator</fullName>
    </submittedName>
</protein>
<proteinExistence type="predicted"/>
<dbReference type="InterPro" id="IPR009057">
    <property type="entry name" value="Homeodomain-like_sf"/>
</dbReference>
<dbReference type="PANTHER" id="PTHR43479">
    <property type="entry name" value="ACREF/ENVCD OPERON REPRESSOR-RELATED"/>
    <property type="match status" value="1"/>
</dbReference>
<keyword evidence="1 2" id="KW-0238">DNA-binding</keyword>
<dbReference type="RefSeq" id="WP_071862828.1">
    <property type="nucleotide sequence ID" value="NZ_CP151540.1"/>
</dbReference>
<dbReference type="PROSITE" id="PS50977">
    <property type="entry name" value="HTH_TETR_2"/>
    <property type="match status" value="1"/>
</dbReference>
<feature type="DNA-binding region" description="H-T-H motif" evidence="2">
    <location>
        <begin position="28"/>
        <end position="47"/>
    </location>
</feature>
<keyword evidence="6" id="KW-1185">Reference proteome</keyword>
<name>A0A1L8SSP2_9ENTE</name>
<dbReference type="PANTHER" id="PTHR43479:SF11">
    <property type="entry name" value="ACREF_ENVCD OPERON REPRESSOR-RELATED"/>
    <property type="match status" value="1"/>
</dbReference>
<dbReference type="SUPFAM" id="SSF48498">
    <property type="entry name" value="Tetracyclin repressor-like, C-terminal domain"/>
    <property type="match status" value="1"/>
</dbReference>
<comment type="caution">
    <text evidence="5">The sequence shown here is derived from an EMBL/GenBank/DDBJ whole genome shotgun (WGS) entry which is preliminary data.</text>
</comment>
<evidence type="ECO:0000259" key="4">
    <source>
        <dbReference type="PROSITE" id="PS50977"/>
    </source>
</evidence>
<dbReference type="InterPro" id="IPR050624">
    <property type="entry name" value="HTH-type_Tx_Regulator"/>
</dbReference>
<organism evidence="5 6">
    <name type="scientific">Enterococcus devriesei</name>
    <dbReference type="NCBI Taxonomy" id="319970"/>
    <lineage>
        <taxon>Bacteria</taxon>
        <taxon>Bacillati</taxon>
        <taxon>Bacillota</taxon>
        <taxon>Bacilli</taxon>
        <taxon>Lactobacillales</taxon>
        <taxon>Enterococcaceae</taxon>
        <taxon>Enterococcus</taxon>
    </lineage>
</organism>
<feature type="domain" description="HTH tetR-type" evidence="4">
    <location>
        <begin position="5"/>
        <end position="65"/>
    </location>
</feature>
<dbReference type="OrthoDB" id="66596at2"/>
<dbReference type="InterPro" id="IPR036271">
    <property type="entry name" value="Tet_transcr_reg_TetR-rel_C_sf"/>
</dbReference>
<evidence type="ECO:0000313" key="5">
    <source>
        <dbReference type="EMBL" id="OJG35051.1"/>
    </source>
</evidence>
<dbReference type="AlphaFoldDB" id="A0A1L8SSP2"/>
<dbReference type="Pfam" id="PF00440">
    <property type="entry name" value="TetR_N"/>
    <property type="match status" value="1"/>
</dbReference>
<dbReference type="InterPro" id="IPR001647">
    <property type="entry name" value="HTH_TetR"/>
</dbReference>
<dbReference type="Proteomes" id="UP000183700">
    <property type="component" value="Unassembled WGS sequence"/>
</dbReference>
<keyword evidence="3" id="KW-1133">Transmembrane helix</keyword>